<dbReference type="EMBL" id="ACJM01000003">
    <property type="protein sequence ID" value="EEG78311.1"/>
    <property type="molecule type" value="Genomic_DNA"/>
</dbReference>
<dbReference type="OrthoDB" id="9765242at2"/>
<dbReference type="Proteomes" id="UP000006443">
    <property type="component" value="Unassembled WGS sequence"/>
</dbReference>
<dbReference type="InterPro" id="IPR001478">
    <property type="entry name" value="PDZ"/>
</dbReference>
<dbReference type="NCBIfam" id="TIGR02860">
    <property type="entry name" value="spore_IV_B"/>
    <property type="match status" value="1"/>
</dbReference>
<dbReference type="InterPro" id="IPR014219">
    <property type="entry name" value="SpoIVB"/>
</dbReference>
<evidence type="ECO:0000259" key="1">
    <source>
        <dbReference type="PROSITE" id="PS51494"/>
    </source>
</evidence>
<dbReference type="STRING" id="555088.DealDRAFT_0726"/>
<dbReference type="InterPro" id="IPR036034">
    <property type="entry name" value="PDZ_sf"/>
</dbReference>
<dbReference type="AlphaFoldDB" id="C0GE17"/>
<dbReference type="SUPFAM" id="SSF50494">
    <property type="entry name" value="Trypsin-like serine proteases"/>
    <property type="match status" value="1"/>
</dbReference>
<organism evidence="2 3">
    <name type="scientific">Dethiobacter alkaliphilus AHT 1</name>
    <dbReference type="NCBI Taxonomy" id="555088"/>
    <lineage>
        <taxon>Bacteria</taxon>
        <taxon>Bacillati</taxon>
        <taxon>Bacillota</taxon>
        <taxon>Dethiobacteria</taxon>
        <taxon>Dethiobacterales</taxon>
        <taxon>Dethiobacteraceae</taxon>
        <taxon>Dethiobacter</taxon>
    </lineage>
</organism>
<sequence>MKSRYSRTKLVLGFFGLLLLLATAFPWRIWVNLQNDLRILEGEKHYVNIASPLSVHVKGDQEGVLSLNGSPVSSEASKLSLRSPISFSGQGLGSVNLEFRLFGVIPLRQLTVNVLPEQKLIPGGHSIGIKLHSDGVLVVGHHLVNGENGSTSPANEAGIEKGDVILAIDGTKLEDANQVAEIIARRGTAGNPFQFTIKRDGQKVEKEVDAVLCRDTGRPRIGLYVRDSAAGVGTLTFYCPQTKRYGALGHVITDVDTNQPIEVKDGRIVNANIVDIKQARRGYPGEKTGIFQESKDIAGNITKNNTFGIFGSFTSLNNPSGVEHQPLPMALMSQVETGPAEILTVVEGQEIERFDIEIQRVYTQSRPGDKGMVIRITDERLLDATGGIVQGMSGSPIIQNGRLVGAVTHVFVNDPTRGYGIFIEWMVMESGILDEQGDLSTTALDFEIAM</sequence>
<proteinExistence type="predicted"/>
<dbReference type="PROSITE" id="PS51494">
    <property type="entry name" value="SPOIVB"/>
    <property type="match status" value="1"/>
</dbReference>
<feature type="domain" description="Peptidase S55" evidence="1">
    <location>
        <begin position="202"/>
        <end position="442"/>
    </location>
</feature>
<evidence type="ECO:0000313" key="2">
    <source>
        <dbReference type="EMBL" id="EEG78311.1"/>
    </source>
</evidence>
<reference evidence="2 3" key="1">
    <citation type="submission" date="2009-02" db="EMBL/GenBank/DDBJ databases">
        <title>Sequencing of the draft genome and assembly of Dethiobacter alkaliphilus AHT 1.</title>
        <authorList>
            <consortium name="US DOE Joint Genome Institute (JGI-PGF)"/>
            <person name="Lucas S."/>
            <person name="Copeland A."/>
            <person name="Lapidus A."/>
            <person name="Glavina del Rio T."/>
            <person name="Dalin E."/>
            <person name="Tice H."/>
            <person name="Bruce D."/>
            <person name="Goodwin L."/>
            <person name="Pitluck S."/>
            <person name="Larimer F."/>
            <person name="Land M.L."/>
            <person name="Hauser L."/>
            <person name="Muyzer G."/>
        </authorList>
    </citation>
    <scope>NUCLEOTIDE SEQUENCE [LARGE SCALE GENOMIC DNA]</scope>
    <source>
        <strain evidence="2 3">AHT 1</strain>
    </source>
</reference>
<dbReference type="SUPFAM" id="SSF50156">
    <property type="entry name" value="PDZ domain-like"/>
    <property type="match status" value="1"/>
</dbReference>
<dbReference type="InterPro" id="IPR008763">
    <property type="entry name" value="Peptidase_S55"/>
</dbReference>
<comment type="caution">
    <text evidence="2">The sequence shown here is derived from an EMBL/GenBank/DDBJ whole genome shotgun (WGS) entry which is preliminary data.</text>
</comment>
<dbReference type="Gene3D" id="2.30.42.10">
    <property type="match status" value="1"/>
</dbReference>
<evidence type="ECO:0000313" key="3">
    <source>
        <dbReference type="Proteomes" id="UP000006443"/>
    </source>
</evidence>
<keyword evidence="3" id="KW-1185">Reference proteome</keyword>
<dbReference type="eggNOG" id="COG0793">
    <property type="taxonomic scope" value="Bacteria"/>
</dbReference>
<protein>
    <submittedName>
        <fullName evidence="2">Stage IV sporulation protein B</fullName>
    </submittedName>
</protein>
<dbReference type="RefSeq" id="WP_008514958.1">
    <property type="nucleotide sequence ID" value="NZ_ACJM01000003.1"/>
</dbReference>
<gene>
    <name evidence="2" type="ORF">DealDRAFT_0726</name>
</gene>
<dbReference type="InterPro" id="IPR009003">
    <property type="entry name" value="Peptidase_S1_PA"/>
</dbReference>
<dbReference type="SMART" id="SM00228">
    <property type="entry name" value="PDZ"/>
    <property type="match status" value="1"/>
</dbReference>
<dbReference type="MEROPS" id="S55.001"/>
<dbReference type="Pfam" id="PF05580">
    <property type="entry name" value="Peptidase_S55"/>
    <property type="match status" value="1"/>
</dbReference>
<dbReference type="CDD" id="cd23081">
    <property type="entry name" value="cpPDZ_EcRseP-like"/>
    <property type="match status" value="1"/>
</dbReference>
<dbReference type="Pfam" id="PF13180">
    <property type="entry name" value="PDZ_2"/>
    <property type="match status" value="1"/>
</dbReference>
<name>C0GE17_DETAL</name>
<accession>C0GE17</accession>